<evidence type="ECO:0000313" key="10">
    <source>
        <dbReference type="WBParaSite" id="SRDH1_95600.1"/>
    </source>
</evidence>
<keyword evidence="3" id="KW-0808">Transferase</keyword>
<feature type="compositionally biased region" description="Polar residues" evidence="7">
    <location>
        <begin position="437"/>
        <end position="447"/>
    </location>
</feature>
<dbReference type="PROSITE" id="PS00108">
    <property type="entry name" value="PROTEIN_KINASE_ST"/>
    <property type="match status" value="1"/>
</dbReference>
<dbReference type="SUPFAM" id="SSF56112">
    <property type="entry name" value="Protein kinase-like (PK-like)"/>
    <property type="match status" value="1"/>
</dbReference>
<name>A0AA85GI95_9TREM</name>
<dbReference type="GO" id="GO:0005829">
    <property type="term" value="C:cytosol"/>
    <property type="evidence" value="ECO:0007669"/>
    <property type="project" value="TreeGrafter"/>
</dbReference>
<dbReference type="PROSITE" id="PS50011">
    <property type="entry name" value="PROTEIN_KINASE_DOM"/>
    <property type="match status" value="1"/>
</dbReference>
<keyword evidence="6" id="KW-0067">ATP-binding</keyword>
<reference evidence="10" key="2">
    <citation type="submission" date="2023-11" db="UniProtKB">
        <authorList>
            <consortium name="WormBaseParasite"/>
        </authorList>
    </citation>
    <scope>IDENTIFICATION</scope>
</reference>
<keyword evidence="9" id="KW-1185">Reference proteome</keyword>
<evidence type="ECO:0000313" key="9">
    <source>
        <dbReference type="Proteomes" id="UP000050792"/>
    </source>
</evidence>
<dbReference type="GO" id="GO:0030154">
    <property type="term" value="P:cell differentiation"/>
    <property type="evidence" value="ECO:0007669"/>
    <property type="project" value="TreeGrafter"/>
</dbReference>
<dbReference type="InterPro" id="IPR039192">
    <property type="entry name" value="STKc_GSK3"/>
</dbReference>
<evidence type="ECO:0000256" key="1">
    <source>
        <dbReference type="ARBA" id="ARBA00005527"/>
    </source>
</evidence>
<dbReference type="GO" id="GO:0005524">
    <property type="term" value="F:ATP binding"/>
    <property type="evidence" value="ECO:0007669"/>
    <property type="project" value="UniProtKB-KW"/>
</dbReference>
<proteinExistence type="inferred from homology"/>
<evidence type="ECO:0000256" key="3">
    <source>
        <dbReference type="ARBA" id="ARBA00022679"/>
    </source>
</evidence>
<dbReference type="GO" id="GO:0090090">
    <property type="term" value="P:negative regulation of canonical Wnt signaling pathway"/>
    <property type="evidence" value="ECO:0007669"/>
    <property type="project" value="TreeGrafter"/>
</dbReference>
<dbReference type="SMART" id="SM00220">
    <property type="entry name" value="S_TKc"/>
    <property type="match status" value="1"/>
</dbReference>
<feature type="domain" description="Protein kinase" evidence="8">
    <location>
        <begin position="46"/>
        <end position="331"/>
    </location>
</feature>
<dbReference type="AlphaFoldDB" id="A0AA85GI95"/>
<dbReference type="WBParaSite" id="SRDH1_95600.1">
    <property type="protein sequence ID" value="SRDH1_95600.1"/>
    <property type="gene ID" value="SRDH1_95600"/>
</dbReference>
<dbReference type="InterPro" id="IPR050591">
    <property type="entry name" value="GSK-3"/>
</dbReference>
<evidence type="ECO:0000256" key="5">
    <source>
        <dbReference type="ARBA" id="ARBA00022777"/>
    </source>
</evidence>
<organism evidence="9 10">
    <name type="scientific">Schistosoma rodhaini</name>
    <dbReference type="NCBI Taxonomy" id="6188"/>
    <lineage>
        <taxon>Eukaryota</taxon>
        <taxon>Metazoa</taxon>
        <taxon>Spiralia</taxon>
        <taxon>Lophotrochozoa</taxon>
        <taxon>Platyhelminthes</taxon>
        <taxon>Trematoda</taxon>
        <taxon>Digenea</taxon>
        <taxon>Strigeidida</taxon>
        <taxon>Schistosomatoidea</taxon>
        <taxon>Schistosomatidae</taxon>
        <taxon>Schistosoma</taxon>
    </lineage>
</organism>
<evidence type="ECO:0000259" key="8">
    <source>
        <dbReference type="PROSITE" id="PS50011"/>
    </source>
</evidence>
<reference evidence="9" key="1">
    <citation type="submission" date="2022-06" db="EMBL/GenBank/DDBJ databases">
        <authorList>
            <person name="Berger JAMES D."/>
            <person name="Berger JAMES D."/>
        </authorList>
    </citation>
    <scope>NUCLEOTIDE SEQUENCE [LARGE SCALE GENOMIC DNA]</scope>
</reference>
<evidence type="ECO:0000256" key="2">
    <source>
        <dbReference type="ARBA" id="ARBA00022527"/>
    </source>
</evidence>
<evidence type="ECO:0000256" key="7">
    <source>
        <dbReference type="SAM" id="MobiDB-lite"/>
    </source>
</evidence>
<comment type="similarity">
    <text evidence="1">Belongs to the protein kinase superfamily. CMGC Ser/Thr protein kinase family. GSK-3 subfamily.</text>
</comment>
<dbReference type="GO" id="GO:0070507">
    <property type="term" value="P:regulation of microtubule cytoskeleton organization"/>
    <property type="evidence" value="ECO:0007669"/>
    <property type="project" value="TreeGrafter"/>
</dbReference>
<dbReference type="GO" id="GO:0030424">
    <property type="term" value="C:axon"/>
    <property type="evidence" value="ECO:0007669"/>
    <property type="project" value="TreeGrafter"/>
</dbReference>
<dbReference type="InterPro" id="IPR011009">
    <property type="entry name" value="Kinase-like_dom_sf"/>
</dbReference>
<accession>A0AA85GI95</accession>
<feature type="compositionally biased region" description="Low complexity" evidence="7">
    <location>
        <begin position="410"/>
        <end position="419"/>
    </location>
</feature>
<feature type="region of interest" description="Disordered" evidence="7">
    <location>
        <begin position="410"/>
        <end position="462"/>
    </location>
</feature>
<dbReference type="Gene3D" id="3.30.200.20">
    <property type="entry name" value="Phosphorylase Kinase, domain 1"/>
    <property type="match status" value="1"/>
</dbReference>
<dbReference type="PANTHER" id="PTHR24057:SF0">
    <property type="entry name" value="PROTEIN KINASE SHAGGY-RELATED"/>
    <property type="match status" value="1"/>
</dbReference>
<evidence type="ECO:0000256" key="6">
    <source>
        <dbReference type="ARBA" id="ARBA00022840"/>
    </source>
</evidence>
<dbReference type="GO" id="GO:0005634">
    <property type="term" value="C:nucleus"/>
    <property type="evidence" value="ECO:0007669"/>
    <property type="project" value="TreeGrafter"/>
</dbReference>
<dbReference type="Proteomes" id="UP000050792">
    <property type="component" value="Unassembled WGS sequence"/>
</dbReference>
<dbReference type="GO" id="GO:0004674">
    <property type="term" value="F:protein serine/threonine kinase activity"/>
    <property type="evidence" value="ECO:0007669"/>
    <property type="project" value="UniProtKB-KW"/>
</dbReference>
<dbReference type="Pfam" id="PF00069">
    <property type="entry name" value="Pkinase"/>
    <property type="match status" value="1"/>
</dbReference>
<evidence type="ECO:0000256" key="4">
    <source>
        <dbReference type="ARBA" id="ARBA00022741"/>
    </source>
</evidence>
<keyword evidence="2" id="KW-0723">Serine/threonine-protein kinase</keyword>
<keyword evidence="5" id="KW-0418">Kinase</keyword>
<dbReference type="Gene3D" id="1.10.510.10">
    <property type="entry name" value="Transferase(Phosphotransferase) domain 1"/>
    <property type="match status" value="1"/>
</dbReference>
<dbReference type="PANTHER" id="PTHR24057">
    <property type="entry name" value="GLYCOGEN SYNTHASE KINASE-3 ALPHA"/>
    <property type="match status" value="1"/>
</dbReference>
<sequence>MTSVELKAKTNNESIDSCLSKIPRIPSVVSQMENKMINLSLYGLKQLTVIPLVPGSFGVVYVANLSDDRKVAIKKVLQDKRYKNRELQILRKLKHCNIVSLYYYFYSTSSSKPNETYLNLIQEYIPQTLSRLIKHYWRIRQIIPLVYVKLYSFQLLRGLAYIHSQGVCHRDIKPQNLLIHPDQGLLKICDFGSAKMLNPDEPNVSYICSRYYRAPELIFGATHYTVQIDMWSAGCVIGELLLGRPLFPGESGVDQLVEIIKVLGTPTREQIHEMNPHYSEFKFPNIQGCSWEKLIRNRSTNTAAFYVLGKLLVYSPKTRMSACNILSCCFFNDLILPPPGHSIDATGYLPSGKPAPNFLNQFTEQELSYLPKEMTTRLRALKASKSQSVVNLSTLEKCESNICKKNNLSTLTPTPSSSSIPKSERIKFRNSKKTSHETLMTPRSSLQLPKGNKKKDQRSSMSSIFSCHTSNIHQINSNNHNLFPNMISSVNESQFNKYTRRRPSQDSLLDNLKNNPSKIFQQSLLSLSTNINHKTNDTKKPSNTTTTTTTTTTIHEVSFQSDYTS</sequence>
<keyword evidence="4" id="KW-0547">Nucleotide-binding</keyword>
<dbReference type="InterPro" id="IPR000719">
    <property type="entry name" value="Prot_kinase_dom"/>
</dbReference>
<dbReference type="GO" id="GO:0032436">
    <property type="term" value="P:positive regulation of proteasomal ubiquitin-dependent protein catabolic process"/>
    <property type="evidence" value="ECO:0007669"/>
    <property type="project" value="TreeGrafter"/>
</dbReference>
<dbReference type="FunFam" id="1.10.510.10:FF:000082">
    <property type="entry name" value="Shaggy-related protein kinase kappa"/>
    <property type="match status" value="1"/>
</dbReference>
<dbReference type="CDD" id="cd14137">
    <property type="entry name" value="STKc_GSK3"/>
    <property type="match status" value="1"/>
</dbReference>
<dbReference type="InterPro" id="IPR008271">
    <property type="entry name" value="Ser/Thr_kinase_AS"/>
</dbReference>
<dbReference type="GO" id="GO:0007165">
    <property type="term" value="P:signal transduction"/>
    <property type="evidence" value="ECO:0007669"/>
    <property type="project" value="TreeGrafter"/>
</dbReference>
<protein>
    <recommendedName>
        <fullName evidence="8">Protein kinase domain-containing protein</fullName>
    </recommendedName>
</protein>